<dbReference type="EMBL" id="JANBPK010000845">
    <property type="protein sequence ID" value="KAJ2930323.1"/>
    <property type="molecule type" value="Genomic_DNA"/>
</dbReference>
<dbReference type="AlphaFoldDB" id="A0A9W8MIJ7"/>
<dbReference type="SUPFAM" id="SSF53474">
    <property type="entry name" value="alpha/beta-Hydrolases"/>
    <property type="match status" value="1"/>
</dbReference>
<reference evidence="1" key="1">
    <citation type="submission" date="2022-06" db="EMBL/GenBank/DDBJ databases">
        <title>Genome Sequence of Candolleomyces eurysporus.</title>
        <authorList>
            <person name="Buettner E."/>
        </authorList>
    </citation>
    <scope>NUCLEOTIDE SEQUENCE</scope>
    <source>
        <strain evidence="1">VTCC 930004</strain>
    </source>
</reference>
<name>A0A9W8MIJ7_9AGAR</name>
<keyword evidence="2" id="KW-1185">Reference proteome</keyword>
<comment type="caution">
    <text evidence="1">The sequence shown here is derived from an EMBL/GenBank/DDBJ whole genome shotgun (WGS) entry which is preliminary data.</text>
</comment>
<dbReference type="OrthoDB" id="94039at2759"/>
<evidence type="ECO:0000313" key="1">
    <source>
        <dbReference type="EMBL" id="KAJ2930323.1"/>
    </source>
</evidence>
<evidence type="ECO:0008006" key="3">
    <source>
        <dbReference type="Google" id="ProtNLM"/>
    </source>
</evidence>
<accession>A0A9W8MIJ7</accession>
<dbReference type="InterPro" id="IPR029058">
    <property type="entry name" value="AB_hydrolase_fold"/>
</dbReference>
<proteinExistence type="predicted"/>
<organism evidence="1 2">
    <name type="scientific">Candolleomyces eurysporus</name>
    <dbReference type="NCBI Taxonomy" id="2828524"/>
    <lineage>
        <taxon>Eukaryota</taxon>
        <taxon>Fungi</taxon>
        <taxon>Dikarya</taxon>
        <taxon>Basidiomycota</taxon>
        <taxon>Agaricomycotina</taxon>
        <taxon>Agaricomycetes</taxon>
        <taxon>Agaricomycetidae</taxon>
        <taxon>Agaricales</taxon>
        <taxon>Agaricineae</taxon>
        <taxon>Psathyrellaceae</taxon>
        <taxon>Candolleomyces</taxon>
    </lineage>
</organism>
<evidence type="ECO:0000313" key="2">
    <source>
        <dbReference type="Proteomes" id="UP001140091"/>
    </source>
</evidence>
<dbReference type="Proteomes" id="UP001140091">
    <property type="component" value="Unassembled WGS sequence"/>
</dbReference>
<sequence>MLTTQHFEVPPYVSMFLVESTITKKDIFERELEERMQYMDFVVNLTLNRKYEWDSKQKAFEYFRKRLPWSMWDERAIRLLVDHGLHDAPDLRKGVTLKWTREQEAASYPDTKPHQESAIYLSQVCKVIPVHLVWGERIEFMPEYLRDSLSDTSDGMNVASVSYVKDAGHMVVQEKPDSLARAISVKLDAIQPSTSGLGSKL</sequence>
<dbReference type="Gene3D" id="3.40.50.1820">
    <property type="entry name" value="alpha/beta hydrolase"/>
    <property type="match status" value="1"/>
</dbReference>
<feature type="non-terminal residue" evidence="1">
    <location>
        <position position="1"/>
    </location>
</feature>
<gene>
    <name evidence="1" type="ORF">H1R20_g6773</name>
</gene>
<protein>
    <recommendedName>
        <fullName evidence="3">AB hydrolase-1 domain-containing protein</fullName>
    </recommendedName>
</protein>